<name>A0A645GH87_9ZZZZ</name>
<proteinExistence type="predicted"/>
<organism evidence="1">
    <name type="scientific">bioreactor metagenome</name>
    <dbReference type="NCBI Taxonomy" id="1076179"/>
    <lineage>
        <taxon>unclassified sequences</taxon>
        <taxon>metagenomes</taxon>
        <taxon>ecological metagenomes</taxon>
    </lineage>
</organism>
<dbReference type="AlphaFoldDB" id="A0A645GH87"/>
<sequence>MGNESKNINTELNTFVSSDDSGDVLGIFSYGWHSQESIKEKAIEKFGLDFWVIKDLIECGSNFKQKYFILNGDNYLEHANVETKGSFPVSMWCRVI</sequence>
<evidence type="ECO:0000313" key="1">
    <source>
        <dbReference type="EMBL" id="MPN25546.1"/>
    </source>
</evidence>
<dbReference type="EMBL" id="VSSQ01074761">
    <property type="protein sequence ID" value="MPN25546.1"/>
    <property type="molecule type" value="Genomic_DNA"/>
</dbReference>
<comment type="caution">
    <text evidence="1">The sequence shown here is derived from an EMBL/GenBank/DDBJ whole genome shotgun (WGS) entry which is preliminary data.</text>
</comment>
<accession>A0A645GH87</accession>
<gene>
    <name evidence="1" type="ORF">SDC9_172958</name>
</gene>
<protein>
    <submittedName>
        <fullName evidence="1">Uncharacterized protein</fullName>
    </submittedName>
</protein>
<reference evidence="1" key="1">
    <citation type="submission" date="2019-08" db="EMBL/GenBank/DDBJ databases">
        <authorList>
            <person name="Kucharzyk K."/>
            <person name="Murdoch R.W."/>
            <person name="Higgins S."/>
            <person name="Loffler F."/>
        </authorList>
    </citation>
    <scope>NUCLEOTIDE SEQUENCE</scope>
</reference>